<dbReference type="EMBL" id="JAUMVS010000259">
    <property type="protein sequence ID" value="MDO4842678.1"/>
    <property type="molecule type" value="Genomic_DNA"/>
</dbReference>
<feature type="transmembrane region" description="Helical" evidence="1">
    <location>
        <begin position="34"/>
        <end position="59"/>
    </location>
</feature>
<gene>
    <name evidence="2" type="ORF">Q3982_08400</name>
</gene>
<comment type="caution">
    <text evidence="2">The sequence shown here is derived from an EMBL/GenBank/DDBJ whole genome shotgun (WGS) entry which is preliminary data.</text>
</comment>
<proteinExistence type="predicted"/>
<feature type="non-terminal residue" evidence="2">
    <location>
        <position position="118"/>
    </location>
</feature>
<organism evidence="2 3">
    <name type="scientific">Phoenicibacter congonensis</name>
    <dbReference type="NCBI Taxonomy" id="1944646"/>
    <lineage>
        <taxon>Bacteria</taxon>
        <taxon>Bacillati</taxon>
        <taxon>Actinomycetota</taxon>
        <taxon>Coriobacteriia</taxon>
        <taxon>Eggerthellales</taxon>
        <taxon>Eggerthellaceae</taxon>
        <taxon>Phoenicibacter</taxon>
    </lineage>
</organism>
<name>A0AA43RJZ3_9ACTN</name>
<keyword evidence="1" id="KW-0812">Transmembrane</keyword>
<evidence type="ECO:0000256" key="1">
    <source>
        <dbReference type="SAM" id="Phobius"/>
    </source>
</evidence>
<feature type="transmembrane region" description="Helical" evidence="1">
    <location>
        <begin position="80"/>
        <end position="100"/>
    </location>
</feature>
<reference evidence="2" key="1">
    <citation type="submission" date="2023-07" db="EMBL/GenBank/DDBJ databases">
        <title>Between Cages and Wild: Unraveling the Impact of Captivity on Animal Microbiomes and Antimicrobial Resistance.</title>
        <authorList>
            <person name="Schmartz G.P."/>
            <person name="Rehner J."/>
            <person name="Schuff M.J."/>
            <person name="Becker S.L."/>
            <person name="Kravczyk M."/>
            <person name="Gurevich A."/>
            <person name="Francke R."/>
            <person name="Mueller R."/>
            <person name="Keller V."/>
            <person name="Keller A."/>
        </authorList>
    </citation>
    <scope>NUCLEOTIDE SEQUENCE</scope>
    <source>
        <strain evidence="2">S12M_St_49</strain>
    </source>
</reference>
<protein>
    <submittedName>
        <fullName evidence="2">Uncharacterized protein</fullName>
    </submittedName>
</protein>
<keyword evidence="1" id="KW-1133">Transmembrane helix</keyword>
<keyword evidence="1" id="KW-0472">Membrane</keyword>
<sequence>MQNSRKAEKIISVAGTAALTAAFALWLTGSGYGAVGYIAAAVSAGLMLWLCLRFVPAWCEFWRTPGLGIRESGSEKSDCAGIFACVLLWDAVILVIGYLLRAMLGYDETAAEYAGVWL</sequence>
<evidence type="ECO:0000313" key="2">
    <source>
        <dbReference type="EMBL" id="MDO4842678.1"/>
    </source>
</evidence>
<evidence type="ECO:0000313" key="3">
    <source>
        <dbReference type="Proteomes" id="UP001168575"/>
    </source>
</evidence>
<accession>A0AA43RJZ3</accession>
<dbReference type="Proteomes" id="UP001168575">
    <property type="component" value="Unassembled WGS sequence"/>
</dbReference>
<keyword evidence="3" id="KW-1185">Reference proteome</keyword>
<dbReference type="AlphaFoldDB" id="A0AA43RJZ3"/>